<comment type="caution">
    <text evidence="5">The sequence shown here is derived from an EMBL/GenBank/DDBJ whole genome shotgun (WGS) entry which is preliminary data.</text>
</comment>
<reference evidence="6" key="1">
    <citation type="journal article" date="2019" name="Int. J. Syst. Evol. Microbiol.">
        <title>The Global Catalogue of Microorganisms (GCM) 10K type strain sequencing project: providing services to taxonomists for standard genome sequencing and annotation.</title>
        <authorList>
            <consortium name="The Broad Institute Genomics Platform"/>
            <consortium name="The Broad Institute Genome Sequencing Center for Infectious Disease"/>
            <person name="Wu L."/>
            <person name="Ma J."/>
        </authorList>
    </citation>
    <scope>NUCLEOTIDE SEQUENCE [LARGE SCALE GENOMIC DNA]</scope>
    <source>
        <strain evidence="6">JCM 16949</strain>
    </source>
</reference>
<sequence>MEPRQVLRNATIVDGGGRAPFRADLSIVGGRIDVVGAVQPESGDVEVECTGRFILPGFIDTHSHADGQLFRSDVQLALLRQGVTTVIGGQDGVSYAPGDGRFASEYFAAINGAHPSYRGSSVAELLATYDDRTALNFAYLVPAGTVRHEVMGRSPAPADLEQLGRMTRLVEEGIRDGAIGLSTGLDYVPGIYADSDELAALCRPVARAGAIYVSHMRGGYETNSAAGLEEVVEICLASGVRAHVSHFHAPADILVALMSSLAGRGMEITFDAYPYTRGCTLLGMPLLPPELAIRPVEEIVAELARPEVRDRLRRDWFPRVARQPSLGPDWPAMITLGHIAAAAEYDWAHGLTLAEASERVGQDPVTFSLDLLVASRLEVNAVMAVRHPRPVEELGRILSHPRHVGGSDGIFVGAHPHPRGYGTFARFLRRYTREEGFYDWPTAAVHLAAGPAELFGFADRGRLVPGAVADIVVLDPDRVADHATYDEPRALATGIDDVFVRGVRVLDGGALTGAHPGRGLRRRERAPHQRNAHE</sequence>
<dbReference type="PANTHER" id="PTHR11113">
    <property type="entry name" value="N-ACETYLGLUCOSAMINE-6-PHOSPHATE DEACETYLASE"/>
    <property type="match status" value="1"/>
</dbReference>
<dbReference type="Proteomes" id="UP001501004">
    <property type="component" value="Unassembled WGS sequence"/>
</dbReference>
<dbReference type="Gene3D" id="3.20.20.140">
    <property type="entry name" value="Metal-dependent hydrolases"/>
    <property type="match status" value="2"/>
</dbReference>
<feature type="domain" description="Amidohydrolase 3" evidence="4">
    <location>
        <begin position="47"/>
        <end position="248"/>
    </location>
</feature>
<accession>A0ABP7F9D5</accession>
<feature type="domain" description="Amidohydrolase 3" evidence="4">
    <location>
        <begin position="358"/>
        <end position="505"/>
    </location>
</feature>
<dbReference type="EMBL" id="BAABAE010000002">
    <property type="protein sequence ID" value="GAA3732378.1"/>
    <property type="molecule type" value="Genomic_DNA"/>
</dbReference>
<keyword evidence="2" id="KW-0378">Hydrolase</keyword>
<protein>
    <submittedName>
        <fullName evidence="5">Amidohydrolase family protein</fullName>
    </submittedName>
</protein>
<dbReference type="SUPFAM" id="SSF51338">
    <property type="entry name" value="Composite domain of metallo-dependent hydrolases"/>
    <property type="match status" value="1"/>
</dbReference>
<keyword evidence="6" id="KW-1185">Reference proteome</keyword>
<proteinExistence type="inferred from homology"/>
<gene>
    <name evidence="5" type="ORF">GCM10022239_06000</name>
</gene>
<evidence type="ECO:0000313" key="5">
    <source>
        <dbReference type="EMBL" id="GAA3732378.1"/>
    </source>
</evidence>
<evidence type="ECO:0000259" key="4">
    <source>
        <dbReference type="Pfam" id="PF07969"/>
    </source>
</evidence>
<dbReference type="SUPFAM" id="SSF51556">
    <property type="entry name" value="Metallo-dependent hydrolases"/>
    <property type="match status" value="1"/>
</dbReference>
<dbReference type="InterPro" id="IPR013108">
    <property type="entry name" value="Amidohydro_3"/>
</dbReference>
<evidence type="ECO:0000256" key="1">
    <source>
        <dbReference type="ARBA" id="ARBA00010716"/>
    </source>
</evidence>
<evidence type="ECO:0000256" key="3">
    <source>
        <dbReference type="SAM" id="MobiDB-lite"/>
    </source>
</evidence>
<evidence type="ECO:0000313" key="6">
    <source>
        <dbReference type="Proteomes" id="UP001501004"/>
    </source>
</evidence>
<name>A0ABP7F9D5_9MICO</name>
<dbReference type="InterPro" id="IPR032466">
    <property type="entry name" value="Metal_Hydrolase"/>
</dbReference>
<feature type="region of interest" description="Disordered" evidence="3">
    <location>
        <begin position="514"/>
        <end position="534"/>
    </location>
</feature>
<dbReference type="Pfam" id="PF07969">
    <property type="entry name" value="Amidohydro_3"/>
    <property type="match status" value="2"/>
</dbReference>
<feature type="compositionally biased region" description="Basic residues" evidence="3">
    <location>
        <begin position="518"/>
        <end position="534"/>
    </location>
</feature>
<dbReference type="InterPro" id="IPR011059">
    <property type="entry name" value="Metal-dep_hydrolase_composite"/>
</dbReference>
<dbReference type="RefSeq" id="WP_344753573.1">
    <property type="nucleotide sequence ID" value="NZ_BAABAE010000002.1"/>
</dbReference>
<evidence type="ECO:0000256" key="2">
    <source>
        <dbReference type="ARBA" id="ARBA00022801"/>
    </source>
</evidence>
<dbReference type="PANTHER" id="PTHR11113:SF14">
    <property type="entry name" value="N-ACETYLGLUCOSAMINE-6-PHOSPHATE DEACETYLASE"/>
    <property type="match status" value="1"/>
</dbReference>
<organism evidence="5 6">
    <name type="scientific">Leifsonella bigeumensis</name>
    <dbReference type="NCBI Taxonomy" id="433643"/>
    <lineage>
        <taxon>Bacteria</taxon>
        <taxon>Bacillati</taxon>
        <taxon>Actinomycetota</taxon>
        <taxon>Actinomycetes</taxon>
        <taxon>Micrococcales</taxon>
        <taxon>Microbacteriaceae</taxon>
        <taxon>Leifsonella</taxon>
    </lineage>
</organism>
<comment type="similarity">
    <text evidence="1">Belongs to the metallo-dependent hydrolases superfamily. NagA family.</text>
</comment>